<sequence>MHPLVVLTRTNRVESIHKGYVCITDSQKKIKYHIGNPDTKVYFRSSAKPIQAVALVNSGAIEKFSITLEELAIICSSHSGEDFHREAVSSILNKVGLSEENLSCGVANPYNQDIINQLIKNGERPSQLYNCCSGKHAGMLALCKHYNFPIEGYTEQNHPVQQLILKTFAELLDCNKDDITTGIDGCNVPTYMIAIHQISFLYSLLAQGSNGTGKYNDAFGVIQKAMSSFPRMVNGDKEFCTDLIMHSDGKVIGKVGAEGIYCVAVPEKQLGICIKISDGNERGVYPVTTHILDQLEVLNDEAMGKLRMWSYPPVKNHKGIIVGYTVPVFDLTKEGRTFQIGDKFEFEGENPWNH</sequence>
<keyword evidence="2" id="KW-1185">Reference proteome</keyword>
<dbReference type="EMBL" id="LGTC01000001">
    <property type="protein sequence ID" value="KNY29395.1"/>
    <property type="molecule type" value="Genomic_DNA"/>
</dbReference>
<accession>A0A0L6JUS0</accession>
<dbReference type="OrthoDB" id="9770793at2"/>
<proteinExistence type="predicted"/>
<name>A0A0L6JUS0_9FIRM</name>
<dbReference type="PANTHER" id="PTHR42110:SF1">
    <property type="entry name" value="L-ASPARAGINASE, PUTATIVE (AFU_ORTHOLOGUE AFUA_3G11890)-RELATED"/>
    <property type="match status" value="1"/>
</dbReference>
<dbReference type="InterPro" id="IPR010349">
    <property type="entry name" value="Asparaginase_II"/>
</dbReference>
<dbReference type="Proteomes" id="UP000036923">
    <property type="component" value="Unassembled WGS sequence"/>
</dbReference>
<dbReference type="PATRIC" id="fig|398512.5.peg.4892"/>
<evidence type="ECO:0000313" key="2">
    <source>
        <dbReference type="Proteomes" id="UP000036923"/>
    </source>
</evidence>
<dbReference type="RefSeq" id="WP_036935634.1">
    <property type="nucleotide sequence ID" value="NZ_JQKC01000001.1"/>
</dbReference>
<evidence type="ECO:0000313" key="1">
    <source>
        <dbReference type="EMBL" id="KNY29395.1"/>
    </source>
</evidence>
<dbReference type="STRING" id="398512.Bccel_4669"/>
<dbReference type="AlphaFoldDB" id="A0A0L6JUS0"/>
<dbReference type="PANTHER" id="PTHR42110">
    <property type="entry name" value="L-ASPARAGINASE, PUTATIVE (AFU_ORTHOLOGUE AFUA_3G11890)-RELATED"/>
    <property type="match status" value="1"/>
</dbReference>
<dbReference type="eggNOG" id="COG4448">
    <property type="taxonomic scope" value="Bacteria"/>
</dbReference>
<organism evidence="1 2">
    <name type="scientific">Pseudobacteroides cellulosolvens ATCC 35603 = DSM 2933</name>
    <dbReference type="NCBI Taxonomy" id="398512"/>
    <lineage>
        <taxon>Bacteria</taxon>
        <taxon>Bacillati</taxon>
        <taxon>Bacillota</taxon>
        <taxon>Clostridia</taxon>
        <taxon>Eubacteriales</taxon>
        <taxon>Oscillospiraceae</taxon>
        <taxon>Pseudobacteroides</taxon>
    </lineage>
</organism>
<reference evidence="2" key="1">
    <citation type="submission" date="2015-07" db="EMBL/GenBank/DDBJ databases">
        <title>Near-Complete Genome Sequence of the Cellulolytic Bacterium Bacteroides (Pseudobacteroides) cellulosolvens ATCC 35603.</title>
        <authorList>
            <person name="Dassa B."/>
            <person name="Utturkar S.M."/>
            <person name="Klingeman D.M."/>
            <person name="Hurt R.A."/>
            <person name="Keller M."/>
            <person name="Xu J."/>
            <person name="Reddy Y.H.K."/>
            <person name="Borovok I."/>
            <person name="Grinberg I.R."/>
            <person name="Lamed R."/>
            <person name="Zhivin O."/>
            <person name="Bayer E.A."/>
            <person name="Brown S.D."/>
        </authorList>
    </citation>
    <scope>NUCLEOTIDE SEQUENCE [LARGE SCALE GENOMIC DNA]</scope>
    <source>
        <strain evidence="2">DSM 2933</strain>
    </source>
</reference>
<dbReference type="Pfam" id="PF06089">
    <property type="entry name" value="Asparaginase_II"/>
    <property type="match status" value="1"/>
</dbReference>
<protein>
    <submittedName>
        <fullName evidence="1">L-asparaginase II</fullName>
    </submittedName>
</protein>
<comment type="caution">
    <text evidence="1">The sequence shown here is derived from an EMBL/GenBank/DDBJ whole genome shotgun (WGS) entry which is preliminary data.</text>
</comment>
<gene>
    <name evidence="1" type="ORF">Bccel_4669</name>
</gene>